<keyword evidence="6" id="KW-0863">Zinc-finger</keyword>
<gene>
    <name evidence="10" type="ORF">WJX72_007585</name>
</gene>
<keyword evidence="3 7" id="KW-0227">DNA damage</keyword>
<evidence type="ECO:0000256" key="8">
    <source>
        <dbReference type="SAM" id="MobiDB-lite"/>
    </source>
</evidence>
<dbReference type="Gene3D" id="4.10.60.10">
    <property type="entry name" value="Zinc finger, CCHC-type"/>
    <property type="match status" value="1"/>
</dbReference>
<comment type="function">
    <text evidence="7">Plays an important role in the control of DNA replication and the maintenance of replication fork stability.</text>
</comment>
<dbReference type="EMBL" id="JALJOR010000009">
    <property type="protein sequence ID" value="KAK9811644.1"/>
    <property type="molecule type" value="Genomic_DNA"/>
</dbReference>
<evidence type="ECO:0000256" key="6">
    <source>
        <dbReference type="PROSITE-ProRule" id="PRU00047"/>
    </source>
</evidence>
<keyword evidence="11" id="KW-1185">Reference proteome</keyword>
<dbReference type="GO" id="GO:0003677">
    <property type="term" value="F:DNA binding"/>
    <property type="evidence" value="ECO:0007669"/>
    <property type="project" value="TreeGrafter"/>
</dbReference>
<dbReference type="InterPro" id="IPR001878">
    <property type="entry name" value="Znf_CCHC"/>
</dbReference>
<keyword evidence="6" id="KW-0862">Zinc</keyword>
<keyword evidence="4 7" id="KW-0539">Nucleus</keyword>
<evidence type="ECO:0000256" key="7">
    <source>
        <dbReference type="RuleBase" id="RU366049"/>
    </source>
</evidence>
<evidence type="ECO:0000256" key="4">
    <source>
        <dbReference type="ARBA" id="ARBA00023242"/>
    </source>
</evidence>
<name>A0AAW1PPT4_9CHLO</name>
<evidence type="ECO:0000259" key="9">
    <source>
        <dbReference type="PROSITE" id="PS50158"/>
    </source>
</evidence>
<dbReference type="Proteomes" id="UP001489004">
    <property type="component" value="Unassembled WGS sequence"/>
</dbReference>
<feature type="compositionally biased region" description="Polar residues" evidence="8">
    <location>
        <begin position="52"/>
        <end position="61"/>
    </location>
</feature>
<evidence type="ECO:0000313" key="11">
    <source>
        <dbReference type="Proteomes" id="UP001489004"/>
    </source>
</evidence>
<dbReference type="PROSITE" id="PS50158">
    <property type="entry name" value="ZF_CCHC"/>
    <property type="match status" value="1"/>
</dbReference>
<protein>
    <recommendedName>
        <fullName evidence="9">CCHC-type domain-containing protein</fullName>
    </recommendedName>
</protein>
<organism evidence="10 11">
    <name type="scientific">[Myrmecia] bisecta</name>
    <dbReference type="NCBI Taxonomy" id="41462"/>
    <lineage>
        <taxon>Eukaryota</taxon>
        <taxon>Viridiplantae</taxon>
        <taxon>Chlorophyta</taxon>
        <taxon>core chlorophytes</taxon>
        <taxon>Trebouxiophyceae</taxon>
        <taxon>Trebouxiales</taxon>
        <taxon>Trebouxiaceae</taxon>
        <taxon>Myrmecia</taxon>
    </lineage>
</organism>
<feature type="compositionally biased region" description="Low complexity" evidence="8">
    <location>
        <begin position="218"/>
        <end position="230"/>
    </location>
</feature>
<comment type="caution">
    <text evidence="10">The sequence shown here is derived from an EMBL/GenBank/DDBJ whole genome shotgun (WGS) entry which is preliminary data.</text>
</comment>
<proteinExistence type="inferred from homology"/>
<sequence>MASQAPAKGVGCYKCGKTGHWARDCTAPASARINTPGGGASDTPANRAPQPFSRTPVTGENNPDKANPSSQPTLPSPGKKKKKNKRPKLTLDMLKEKKGFPDVFHTFPEVFRKQFRGKGHEVGDLRRLLEMYSRWQHRVFPHGAYDVFVESLEKMSSSHMLKMELRELRQDVMKVLDEPAPDAGWVGLGDADNAEGADTADGVGAAPGHAVTAGAGGQQAEPVAAAAAAAGEEDWPEDDELMEMQNDDDWEMEAAPQELLDAQFAQPANARATAGTATDELPDDDELLALA</sequence>
<accession>A0AAW1PPT4</accession>
<dbReference type="GO" id="GO:0000076">
    <property type="term" value="P:DNA replication checkpoint signaling"/>
    <property type="evidence" value="ECO:0007669"/>
    <property type="project" value="UniProtKB-UniRule"/>
</dbReference>
<dbReference type="PANTHER" id="PTHR13220:SF11">
    <property type="entry name" value="TIMELESS-INTERACTING PROTEIN"/>
    <property type="match status" value="1"/>
</dbReference>
<dbReference type="AlphaFoldDB" id="A0AAW1PPT4"/>
<dbReference type="SUPFAM" id="SSF57756">
    <property type="entry name" value="Retrovirus zinc finger-like domains"/>
    <property type="match status" value="1"/>
</dbReference>
<dbReference type="InterPro" id="IPR012923">
    <property type="entry name" value="Csm3"/>
</dbReference>
<keyword evidence="6" id="KW-0479">Metal-binding</keyword>
<evidence type="ECO:0000256" key="5">
    <source>
        <dbReference type="ARBA" id="ARBA00023306"/>
    </source>
</evidence>
<evidence type="ECO:0000256" key="2">
    <source>
        <dbReference type="ARBA" id="ARBA00006075"/>
    </source>
</evidence>
<dbReference type="PANTHER" id="PTHR13220">
    <property type="entry name" value="TIMELESS INTERACTING-RELATED"/>
    <property type="match status" value="1"/>
</dbReference>
<evidence type="ECO:0000313" key="10">
    <source>
        <dbReference type="EMBL" id="KAK9811644.1"/>
    </source>
</evidence>
<reference evidence="10 11" key="1">
    <citation type="journal article" date="2024" name="Nat. Commun.">
        <title>Phylogenomics reveals the evolutionary origins of lichenization in chlorophyte algae.</title>
        <authorList>
            <person name="Puginier C."/>
            <person name="Libourel C."/>
            <person name="Otte J."/>
            <person name="Skaloud P."/>
            <person name="Haon M."/>
            <person name="Grisel S."/>
            <person name="Petersen M."/>
            <person name="Berrin J.G."/>
            <person name="Delaux P.M."/>
            <person name="Dal Grande F."/>
            <person name="Keller J."/>
        </authorList>
    </citation>
    <scope>NUCLEOTIDE SEQUENCE [LARGE SCALE GENOMIC DNA]</scope>
    <source>
        <strain evidence="10 11">SAG 2043</strain>
    </source>
</reference>
<feature type="compositionally biased region" description="Acidic residues" evidence="8">
    <location>
        <begin position="231"/>
        <end position="252"/>
    </location>
</feature>
<dbReference type="GO" id="GO:0031297">
    <property type="term" value="P:replication fork processing"/>
    <property type="evidence" value="ECO:0007669"/>
    <property type="project" value="UniProtKB-UniRule"/>
</dbReference>
<feature type="compositionally biased region" description="Basic residues" evidence="8">
    <location>
        <begin position="78"/>
        <end position="87"/>
    </location>
</feature>
<feature type="region of interest" description="Disordered" evidence="8">
    <location>
        <begin position="29"/>
        <end position="87"/>
    </location>
</feature>
<dbReference type="InterPro" id="IPR036875">
    <property type="entry name" value="Znf_CCHC_sf"/>
</dbReference>
<dbReference type="GO" id="GO:0031298">
    <property type="term" value="C:replication fork protection complex"/>
    <property type="evidence" value="ECO:0007669"/>
    <property type="project" value="TreeGrafter"/>
</dbReference>
<comment type="subcellular location">
    <subcellularLocation>
        <location evidence="1 7">Nucleus</location>
    </subcellularLocation>
</comment>
<dbReference type="GO" id="GO:0043111">
    <property type="term" value="P:replication fork arrest"/>
    <property type="evidence" value="ECO:0007669"/>
    <property type="project" value="TreeGrafter"/>
</dbReference>
<feature type="region of interest" description="Disordered" evidence="8">
    <location>
        <begin position="190"/>
        <end position="291"/>
    </location>
</feature>
<dbReference type="GO" id="GO:0008270">
    <property type="term" value="F:zinc ion binding"/>
    <property type="evidence" value="ECO:0007669"/>
    <property type="project" value="UniProtKB-KW"/>
</dbReference>
<evidence type="ECO:0000256" key="1">
    <source>
        <dbReference type="ARBA" id="ARBA00004123"/>
    </source>
</evidence>
<comment type="similarity">
    <text evidence="2 7">Belongs to the CSM3 family.</text>
</comment>
<feature type="domain" description="CCHC-type" evidence="9">
    <location>
        <begin position="12"/>
        <end position="25"/>
    </location>
</feature>
<evidence type="ECO:0000256" key="3">
    <source>
        <dbReference type="ARBA" id="ARBA00022763"/>
    </source>
</evidence>
<dbReference type="Pfam" id="PF07962">
    <property type="entry name" value="Swi3"/>
    <property type="match status" value="1"/>
</dbReference>
<dbReference type="InterPro" id="IPR040038">
    <property type="entry name" value="TIPIN/Csm3/Swi3"/>
</dbReference>
<keyword evidence="5 7" id="KW-0131">Cell cycle</keyword>
<dbReference type="SMART" id="SM00343">
    <property type="entry name" value="ZnF_C2HC"/>
    <property type="match status" value="1"/>
</dbReference>
<dbReference type="Pfam" id="PF00098">
    <property type="entry name" value="zf-CCHC"/>
    <property type="match status" value="1"/>
</dbReference>
<feature type="compositionally biased region" description="Acidic residues" evidence="8">
    <location>
        <begin position="280"/>
        <end position="291"/>
    </location>
</feature>
<dbReference type="GO" id="GO:0006974">
    <property type="term" value="P:DNA damage response"/>
    <property type="evidence" value="ECO:0007669"/>
    <property type="project" value="UniProtKB-KW"/>
</dbReference>